<evidence type="ECO:0000259" key="1">
    <source>
        <dbReference type="Pfam" id="PF01345"/>
    </source>
</evidence>
<evidence type="ECO:0000313" key="3">
    <source>
        <dbReference type="Proteomes" id="UP000034954"/>
    </source>
</evidence>
<dbReference type="PANTHER" id="PTHR34819">
    <property type="entry name" value="LARGE CYSTEINE-RICH PERIPLASMIC PROTEIN OMCB"/>
    <property type="match status" value="1"/>
</dbReference>
<dbReference type="Proteomes" id="UP000034954">
    <property type="component" value="Unassembled WGS sequence"/>
</dbReference>
<proteinExistence type="predicted"/>
<feature type="domain" description="DUF11" evidence="1">
    <location>
        <begin position="206"/>
        <end position="293"/>
    </location>
</feature>
<dbReference type="InterPro" id="IPR001434">
    <property type="entry name" value="OmcB-like_DUF11"/>
</dbReference>
<dbReference type="InterPro" id="IPR051172">
    <property type="entry name" value="Chlamydia_OmcB"/>
</dbReference>
<sequence length="543" mass="57577">MRLRNSMYKLLCISGLMSFALYGCGMFKYEAGVEHDKPPYYHGHVEDEPPARHLRSHVHEAPAPAPAPAPQSDVCTADGAYPTNSKDCCSVIYLQKMGPCSGSVGQEYCYVIKATNLTKRKVKNVEVIQTLPKNFEVRNSTPELGTGSAGGVAKWFLGELGPEETREIKVCGIPTQSGNMPFCTDVTYSLPEVCLDPVITEPRITIAKSAPAEVTLCDVIPITFTVTNTGTGVANNIKVKETLPAGLETQDGRTDVVLDVGSLNPGESRDVALTAKATKTGTFNNTATAVADGGLSAESNTTTTAVRQPVLAITKVGSSDKVYLGRNISYEIVVTNNGDCPATSTVVEDSVPDNASVVNASEGATLLGSTVTWNAGTIQPQGSQKFTLTLNPKGIGTVKNTVAARATCAEAVSAATSTEVVGIAAILLEVIDIDDPIEVGNDEVYEIVVTNQGSETGTNIKVTCILEDEMQYVTSEGPTTGSVSADGMTVTFDPLPTLASKAKAIWKVKVKAMKEGDVRFKVIMTEDCLGRPVEETEATHFYD</sequence>
<reference evidence="2 3" key="1">
    <citation type="journal article" date="2013" name="BMC Microbiol.">
        <title>Identification of the type II cytochrome c maturation pathway in anammox bacteria by comparative genomics.</title>
        <authorList>
            <person name="Ferousi C."/>
            <person name="Speth D.R."/>
            <person name="Reimann J."/>
            <person name="Op den Camp H.J."/>
            <person name="Allen J.W."/>
            <person name="Keltjens J.T."/>
            <person name="Jetten M.S."/>
        </authorList>
    </citation>
    <scope>NUCLEOTIDE SEQUENCE [LARGE SCALE GENOMIC DNA]</scope>
    <source>
        <strain evidence="2">RU1</strain>
    </source>
</reference>
<dbReference type="PATRIC" id="fig|380242.3.peg.3486"/>
<name>A0A0M2US75_9BACT</name>
<dbReference type="Gene3D" id="2.60.40.10">
    <property type="entry name" value="Immunoglobulins"/>
    <property type="match status" value="2"/>
</dbReference>
<feature type="domain" description="DUF11" evidence="1">
    <location>
        <begin position="103"/>
        <end position="172"/>
    </location>
</feature>
<dbReference type="InterPro" id="IPR013783">
    <property type="entry name" value="Ig-like_fold"/>
</dbReference>
<keyword evidence="3" id="KW-1185">Reference proteome</keyword>
<accession>A0A0M2US75</accession>
<dbReference type="PROSITE" id="PS51257">
    <property type="entry name" value="PROKAR_LIPOPROTEIN"/>
    <property type="match status" value="1"/>
</dbReference>
<gene>
    <name evidence="2" type="ORF">BROFUL_02819</name>
</gene>
<comment type="caution">
    <text evidence="2">The sequence shown here is derived from an EMBL/GenBank/DDBJ whole genome shotgun (WGS) entry which is preliminary data.</text>
</comment>
<feature type="domain" description="DUF11" evidence="1">
    <location>
        <begin position="436"/>
        <end position="524"/>
    </location>
</feature>
<dbReference type="NCBIfam" id="TIGR01451">
    <property type="entry name" value="B_ant_repeat"/>
    <property type="match status" value="2"/>
</dbReference>
<dbReference type="InterPro" id="IPR047589">
    <property type="entry name" value="DUF11_rpt"/>
</dbReference>
<dbReference type="Pfam" id="PF01345">
    <property type="entry name" value="DUF11"/>
    <property type="match status" value="4"/>
</dbReference>
<feature type="domain" description="DUF11" evidence="1">
    <location>
        <begin position="311"/>
        <end position="407"/>
    </location>
</feature>
<protein>
    <recommendedName>
        <fullName evidence="1">DUF11 domain-containing protein</fullName>
    </recommendedName>
</protein>
<dbReference type="AlphaFoldDB" id="A0A0M2US75"/>
<evidence type="ECO:0000313" key="2">
    <source>
        <dbReference type="EMBL" id="KKO18495.1"/>
    </source>
</evidence>
<dbReference type="EMBL" id="LAQJ01000265">
    <property type="protein sequence ID" value="KKO18495.1"/>
    <property type="molecule type" value="Genomic_DNA"/>
</dbReference>
<organism evidence="2 3">
    <name type="scientific">Candidatus Brocadia fulgida</name>
    <dbReference type="NCBI Taxonomy" id="380242"/>
    <lineage>
        <taxon>Bacteria</taxon>
        <taxon>Pseudomonadati</taxon>
        <taxon>Planctomycetota</taxon>
        <taxon>Candidatus Brocadiia</taxon>
        <taxon>Candidatus Brocadiales</taxon>
        <taxon>Candidatus Brocadiaceae</taxon>
        <taxon>Candidatus Brocadia</taxon>
    </lineage>
</organism>